<organism evidence="2 3">
    <name type="scientific">Steinernema glaseri</name>
    <dbReference type="NCBI Taxonomy" id="37863"/>
    <lineage>
        <taxon>Eukaryota</taxon>
        <taxon>Metazoa</taxon>
        <taxon>Ecdysozoa</taxon>
        <taxon>Nematoda</taxon>
        <taxon>Chromadorea</taxon>
        <taxon>Rhabditida</taxon>
        <taxon>Tylenchina</taxon>
        <taxon>Panagrolaimomorpha</taxon>
        <taxon>Strongyloidoidea</taxon>
        <taxon>Steinernematidae</taxon>
        <taxon>Steinernema</taxon>
    </lineage>
</organism>
<proteinExistence type="predicted"/>
<keyword evidence="1" id="KW-1133">Transmembrane helix</keyword>
<dbReference type="Proteomes" id="UP000095287">
    <property type="component" value="Unplaced"/>
</dbReference>
<feature type="transmembrane region" description="Helical" evidence="1">
    <location>
        <begin position="51"/>
        <end position="73"/>
    </location>
</feature>
<keyword evidence="2" id="KW-1185">Reference proteome</keyword>
<keyword evidence="1" id="KW-0472">Membrane</keyword>
<sequence length="287" mass="31897">MSADGARREANGRLSLSACVFRRLHDSFTLYDPRPPVVTTLQMPTSTSDHFWNVNAFADIELVIAFFIVAVLSKPLKTSEGPPIVDCVTVHKLSYSCAPIVMRLLLVVAALLCSVFAAHHKHHRRAVLVARVISTDQRRRCHKSNFTLGPPLIAAPVIDDRGADLLIGTIREDQRVVNVVPHIGVVADTGEWASCYSEDYSSGCTPCAPLGDDKVFAKALREQPNQRHAQRQCLFLCVFQLFFKRCPRDGAFLVSSAPAHRVSELIVSEEVKKDVRRNHLDVLMSVF</sequence>
<dbReference type="WBParaSite" id="L893_g3376.t1">
    <property type="protein sequence ID" value="L893_g3376.t1"/>
    <property type="gene ID" value="L893_g3376"/>
</dbReference>
<accession>A0A1I8A7F2</accession>
<dbReference type="AlphaFoldDB" id="A0A1I8A7F2"/>
<evidence type="ECO:0000313" key="3">
    <source>
        <dbReference type="WBParaSite" id="L893_g3376.t1"/>
    </source>
</evidence>
<name>A0A1I8A7F2_9BILA</name>
<evidence type="ECO:0000313" key="2">
    <source>
        <dbReference type="Proteomes" id="UP000095287"/>
    </source>
</evidence>
<feature type="transmembrane region" description="Helical" evidence="1">
    <location>
        <begin position="93"/>
        <end position="118"/>
    </location>
</feature>
<protein>
    <submittedName>
        <fullName evidence="3">Secreted protein</fullName>
    </submittedName>
</protein>
<reference evidence="3" key="1">
    <citation type="submission" date="2016-11" db="UniProtKB">
        <authorList>
            <consortium name="WormBaseParasite"/>
        </authorList>
    </citation>
    <scope>IDENTIFICATION</scope>
</reference>
<keyword evidence="1" id="KW-0812">Transmembrane</keyword>
<evidence type="ECO:0000256" key="1">
    <source>
        <dbReference type="SAM" id="Phobius"/>
    </source>
</evidence>